<keyword evidence="1" id="KW-0472">Membrane</keyword>
<sequence length="146" mass="16214">MNFSDILGIIGIVLAVISLVYAVYQTREKKKLEEYVRSQAWYIYSKANNVTGIAQAGLGAYKQAHAQNLNTQVLELMAKTDAFGQDLFRETIRQIQLAEPDFTHNQIDIWVLDGKLDKDHAALFKALCVSSSTPNSSSKRTPHGAA</sequence>
<feature type="transmembrane region" description="Helical" evidence="1">
    <location>
        <begin position="6"/>
        <end position="24"/>
    </location>
</feature>
<dbReference type="Proteomes" id="UP000241829">
    <property type="component" value="Chromosome"/>
</dbReference>
<gene>
    <name evidence="2" type="ORF">C7H73_15235</name>
</gene>
<reference evidence="3" key="1">
    <citation type="submission" date="2018-03" db="EMBL/GenBank/DDBJ databases">
        <title>Genome sequencing of Melaminivora sp. strain SC2-7.</title>
        <authorList>
            <person name="Kim S.-J."/>
            <person name="Heo J."/>
            <person name="Ahn J.-H."/>
            <person name="Kwon S.-W."/>
        </authorList>
    </citation>
    <scope>NUCLEOTIDE SEQUENCE [LARGE SCALE GENOMIC DNA]</scope>
    <source>
        <strain evidence="3">SC2-7</strain>
    </source>
</reference>
<name>A0A2P1NP99_9BURK</name>
<dbReference type="AlphaFoldDB" id="A0A2P1NP99"/>
<proteinExistence type="predicted"/>
<dbReference type="OrthoDB" id="9255964at2"/>
<evidence type="ECO:0000256" key="1">
    <source>
        <dbReference type="SAM" id="Phobius"/>
    </source>
</evidence>
<protein>
    <submittedName>
        <fullName evidence="2">Uncharacterized protein</fullName>
    </submittedName>
</protein>
<keyword evidence="1" id="KW-0812">Transmembrane</keyword>
<organism evidence="2 3">
    <name type="scientific">Pulveribacter suum</name>
    <dbReference type="NCBI Taxonomy" id="2116657"/>
    <lineage>
        <taxon>Bacteria</taxon>
        <taxon>Pseudomonadati</taxon>
        <taxon>Pseudomonadota</taxon>
        <taxon>Betaproteobacteria</taxon>
        <taxon>Burkholderiales</taxon>
        <taxon>Comamonadaceae</taxon>
        <taxon>Pulveribacter</taxon>
    </lineage>
</organism>
<evidence type="ECO:0000313" key="2">
    <source>
        <dbReference type="EMBL" id="AVP58889.1"/>
    </source>
</evidence>
<dbReference type="RefSeq" id="WP_106847439.1">
    <property type="nucleotide sequence ID" value="NZ_CP027792.1"/>
</dbReference>
<dbReference type="EMBL" id="CP027792">
    <property type="protein sequence ID" value="AVP58889.1"/>
    <property type="molecule type" value="Genomic_DNA"/>
</dbReference>
<keyword evidence="1" id="KW-1133">Transmembrane helix</keyword>
<evidence type="ECO:0000313" key="3">
    <source>
        <dbReference type="Proteomes" id="UP000241829"/>
    </source>
</evidence>
<keyword evidence="3" id="KW-1185">Reference proteome</keyword>
<dbReference type="KEGG" id="melm:C7H73_15235"/>
<accession>A0A2P1NP99</accession>